<dbReference type="EMBL" id="JANAVB010002398">
    <property type="protein sequence ID" value="KAJ6850829.1"/>
    <property type="molecule type" value="Genomic_DNA"/>
</dbReference>
<dbReference type="Proteomes" id="UP001140949">
    <property type="component" value="Unassembled WGS sequence"/>
</dbReference>
<dbReference type="AlphaFoldDB" id="A0AAX6IC63"/>
<feature type="region of interest" description="Disordered" evidence="1">
    <location>
        <begin position="117"/>
        <end position="139"/>
    </location>
</feature>
<feature type="compositionally biased region" description="Basic and acidic residues" evidence="1">
    <location>
        <begin position="118"/>
        <end position="127"/>
    </location>
</feature>
<evidence type="ECO:0000313" key="3">
    <source>
        <dbReference type="Proteomes" id="UP001140949"/>
    </source>
</evidence>
<name>A0AAX6IC63_IRIPA</name>
<evidence type="ECO:0000256" key="1">
    <source>
        <dbReference type="SAM" id="MobiDB-lite"/>
    </source>
</evidence>
<organism evidence="2 3">
    <name type="scientific">Iris pallida</name>
    <name type="common">Sweet iris</name>
    <dbReference type="NCBI Taxonomy" id="29817"/>
    <lineage>
        <taxon>Eukaryota</taxon>
        <taxon>Viridiplantae</taxon>
        <taxon>Streptophyta</taxon>
        <taxon>Embryophyta</taxon>
        <taxon>Tracheophyta</taxon>
        <taxon>Spermatophyta</taxon>
        <taxon>Magnoliopsida</taxon>
        <taxon>Liliopsida</taxon>
        <taxon>Asparagales</taxon>
        <taxon>Iridaceae</taxon>
        <taxon>Iridoideae</taxon>
        <taxon>Irideae</taxon>
        <taxon>Iris</taxon>
    </lineage>
</organism>
<proteinExistence type="predicted"/>
<gene>
    <name evidence="2" type="ORF">M6B38_261385</name>
</gene>
<protein>
    <submittedName>
        <fullName evidence="2">Uncharacterized protein</fullName>
    </submittedName>
</protein>
<sequence length="139" mass="14441">MVKWVTSQVPRLDVTYSTMDKGGSSKDRKQEQATSITFLVLPLGVKGLPISDKILSRRRPAMVFRSVMAQNNAILERGGAQLGLPGVGGGLALAVGVLDVAGLGGVWLDGQVGEDVGELGRGERDGGGRVAGEEADPQA</sequence>
<comment type="caution">
    <text evidence="2">The sequence shown here is derived from an EMBL/GenBank/DDBJ whole genome shotgun (WGS) entry which is preliminary data.</text>
</comment>
<keyword evidence="3" id="KW-1185">Reference proteome</keyword>
<reference evidence="2" key="1">
    <citation type="journal article" date="2023" name="GigaByte">
        <title>Genome assembly of the bearded iris, Iris pallida Lam.</title>
        <authorList>
            <person name="Bruccoleri R.E."/>
            <person name="Oakeley E.J."/>
            <person name="Faust A.M.E."/>
            <person name="Altorfer M."/>
            <person name="Dessus-Babus S."/>
            <person name="Burckhardt D."/>
            <person name="Oertli M."/>
            <person name="Naumann U."/>
            <person name="Petersen F."/>
            <person name="Wong J."/>
        </authorList>
    </citation>
    <scope>NUCLEOTIDE SEQUENCE</scope>
    <source>
        <strain evidence="2">GSM-AAB239-AS_SAM_17_03QT</strain>
    </source>
</reference>
<accession>A0AAX6IC63</accession>
<reference evidence="2" key="2">
    <citation type="submission" date="2023-04" db="EMBL/GenBank/DDBJ databases">
        <authorList>
            <person name="Bruccoleri R.E."/>
            <person name="Oakeley E.J."/>
            <person name="Faust A.-M."/>
            <person name="Dessus-Babus S."/>
            <person name="Altorfer M."/>
            <person name="Burckhardt D."/>
            <person name="Oertli M."/>
            <person name="Naumann U."/>
            <person name="Petersen F."/>
            <person name="Wong J."/>
        </authorList>
    </citation>
    <scope>NUCLEOTIDE SEQUENCE</scope>
    <source>
        <strain evidence="2">GSM-AAB239-AS_SAM_17_03QT</strain>
        <tissue evidence="2">Leaf</tissue>
    </source>
</reference>
<evidence type="ECO:0000313" key="2">
    <source>
        <dbReference type="EMBL" id="KAJ6850829.1"/>
    </source>
</evidence>